<gene>
    <name evidence="1" type="ORF">PsorP6_014609</name>
</gene>
<reference evidence="1 2" key="1">
    <citation type="journal article" date="2022" name="bioRxiv">
        <title>The genome of the oomycete Peronosclerospora sorghi, a cosmopolitan pathogen of maize and sorghum, is inflated with dispersed pseudogenes.</title>
        <authorList>
            <person name="Fletcher K."/>
            <person name="Martin F."/>
            <person name="Isakeit T."/>
            <person name="Cavanaugh K."/>
            <person name="Magill C."/>
            <person name="Michelmore R."/>
        </authorList>
    </citation>
    <scope>NUCLEOTIDE SEQUENCE [LARGE SCALE GENOMIC DNA]</scope>
    <source>
        <strain evidence="1">P6</strain>
    </source>
</reference>
<name>A0ACC0VS14_9STRA</name>
<evidence type="ECO:0000313" key="2">
    <source>
        <dbReference type="Proteomes" id="UP001163321"/>
    </source>
</evidence>
<dbReference type="EMBL" id="CM047586">
    <property type="protein sequence ID" value="KAI9908997.1"/>
    <property type="molecule type" value="Genomic_DNA"/>
</dbReference>
<evidence type="ECO:0000313" key="1">
    <source>
        <dbReference type="EMBL" id="KAI9908997.1"/>
    </source>
</evidence>
<organism evidence="1 2">
    <name type="scientific">Peronosclerospora sorghi</name>
    <dbReference type="NCBI Taxonomy" id="230839"/>
    <lineage>
        <taxon>Eukaryota</taxon>
        <taxon>Sar</taxon>
        <taxon>Stramenopiles</taxon>
        <taxon>Oomycota</taxon>
        <taxon>Peronosporomycetes</taxon>
        <taxon>Peronosporales</taxon>
        <taxon>Peronosporaceae</taxon>
        <taxon>Peronosclerospora</taxon>
    </lineage>
</organism>
<protein>
    <submittedName>
        <fullName evidence="1">Uncharacterized protein</fullName>
    </submittedName>
</protein>
<dbReference type="Proteomes" id="UP001163321">
    <property type="component" value="Chromosome 7"/>
</dbReference>
<keyword evidence="2" id="KW-1185">Reference proteome</keyword>
<accession>A0ACC0VS14</accession>
<comment type="caution">
    <text evidence="1">The sequence shown here is derived from an EMBL/GenBank/DDBJ whole genome shotgun (WGS) entry which is preliminary data.</text>
</comment>
<sequence length="68" mass="7789">MFAKGILESSYQCGLISSLSDGSPENLCVKNTCTSYFYNTCSSWGHLSFHIINHFITYQHIFAFLERE</sequence>
<proteinExistence type="predicted"/>